<proteinExistence type="predicted"/>
<dbReference type="SUPFAM" id="SSF52540">
    <property type="entry name" value="P-loop containing nucleoside triphosphate hydrolases"/>
    <property type="match status" value="1"/>
</dbReference>
<evidence type="ECO:0008006" key="2">
    <source>
        <dbReference type="Google" id="ProtNLM"/>
    </source>
</evidence>
<sequence>MTNKRSPSFVVAISGTSGSGKTSLVQKVTSLLEDAVSFYFDDYASVSKFPSNFSEWIREGADPNQWETPQLLKDLQMLRHGEAISLPDDKGTIGTARFIVMEEPFGRERAGMSELVDFVVCIDLPLEVALARRLLRDAEWCLREKNSEYLAIYLKEYLTGYLSGATREMYLEVNARVLKNCDLILGGVKPLDELADEVVAAIKTKLGAA</sequence>
<name>A0AA97AHK1_9CYAN</name>
<dbReference type="EMBL" id="CP053586">
    <property type="protein sequence ID" value="WNZ25575.1"/>
    <property type="molecule type" value="Genomic_DNA"/>
</dbReference>
<organism evidence="1">
    <name type="scientific">Leptolyngbya sp. NK1-12</name>
    <dbReference type="NCBI Taxonomy" id="2547451"/>
    <lineage>
        <taxon>Bacteria</taxon>
        <taxon>Bacillati</taxon>
        <taxon>Cyanobacteriota</taxon>
        <taxon>Cyanophyceae</taxon>
        <taxon>Leptolyngbyales</taxon>
        <taxon>Leptolyngbyaceae</taxon>
        <taxon>Leptolyngbya group</taxon>
        <taxon>Leptolyngbya</taxon>
    </lineage>
</organism>
<dbReference type="InterPro" id="IPR027417">
    <property type="entry name" value="P-loop_NTPase"/>
</dbReference>
<evidence type="ECO:0000313" key="1">
    <source>
        <dbReference type="EMBL" id="WNZ25575.1"/>
    </source>
</evidence>
<dbReference type="Gene3D" id="3.40.50.300">
    <property type="entry name" value="P-loop containing nucleotide triphosphate hydrolases"/>
    <property type="match status" value="1"/>
</dbReference>
<protein>
    <recommendedName>
        <fullName evidence="2">Uridine kinase</fullName>
    </recommendedName>
</protein>
<dbReference type="PRINTS" id="PR00988">
    <property type="entry name" value="URIDINKINASE"/>
</dbReference>
<accession>A0AA97AHK1</accession>
<dbReference type="AlphaFoldDB" id="A0AA97AHK1"/>
<reference evidence="1" key="1">
    <citation type="submission" date="2020-05" db="EMBL/GenBank/DDBJ databases">
        <authorList>
            <person name="Zhu T."/>
            <person name="Keshari N."/>
            <person name="Lu X."/>
        </authorList>
    </citation>
    <scope>NUCLEOTIDE SEQUENCE</scope>
    <source>
        <strain evidence="1">NK1-12</strain>
    </source>
</reference>
<gene>
    <name evidence="1" type="ORF">HJG54_23845</name>
</gene>
<dbReference type="RefSeq" id="WP_316431729.1">
    <property type="nucleotide sequence ID" value="NZ_CP053586.1"/>
</dbReference>